<dbReference type="EMBL" id="JAACNO010001715">
    <property type="protein sequence ID" value="KAF4138219.1"/>
    <property type="molecule type" value="Genomic_DNA"/>
</dbReference>
<dbReference type="AlphaFoldDB" id="A0A8S9UG54"/>
<protein>
    <submittedName>
        <fullName evidence="1">Uncharacterized protein</fullName>
    </submittedName>
</protein>
<dbReference type="Proteomes" id="UP000704712">
    <property type="component" value="Unassembled WGS sequence"/>
</dbReference>
<proteinExistence type="predicted"/>
<accession>A0A8S9UG54</accession>
<name>A0A8S9UG54_PHYIN</name>
<gene>
    <name evidence="1" type="ORF">GN958_ATG12599</name>
</gene>
<evidence type="ECO:0000313" key="2">
    <source>
        <dbReference type="Proteomes" id="UP000704712"/>
    </source>
</evidence>
<comment type="caution">
    <text evidence="1">The sequence shown here is derived from an EMBL/GenBank/DDBJ whole genome shotgun (WGS) entry which is preliminary data.</text>
</comment>
<sequence length="64" mass="6927">MAPNNASTTKSDIGSVAYVWAKDKISDCGVKMKSEKNAAQRMREICGGEGERTVARIHLVDTSI</sequence>
<evidence type="ECO:0000313" key="1">
    <source>
        <dbReference type="EMBL" id="KAF4138219.1"/>
    </source>
</evidence>
<organism evidence="1 2">
    <name type="scientific">Phytophthora infestans</name>
    <name type="common">Potato late blight agent</name>
    <name type="synonym">Botrytis infestans</name>
    <dbReference type="NCBI Taxonomy" id="4787"/>
    <lineage>
        <taxon>Eukaryota</taxon>
        <taxon>Sar</taxon>
        <taxon>Stramenopiles</taxon>
        <taxon>Oomycota</taxon>
        <taxon>Peronosporomycetes</taxon>
        <taxon>Peronosporales</taxon>
        <taxon>Peronosporaceae</taxon>
        <taxon>Phytophthora</taxon>
    </lineage>
</organism>
<reference evidence="1" key="1">
    <citation type="submission" date="2020-03" db="EMBL/GenBank/DDBJ databases">
        <title>Hybrid Assembly of Korean Phytophthora infestans isolates.</title>
        <authorList>
            <person name="Prokchorchik M."/>
            <person name="Lee Y."/>
            <person name="Seo J."/>
            <person name="Cho J.-H."/>
            <person name="Park Y.-E."/>
            <person name="Jang D.-C."/>
            <person name="Im J.-S."/>
            <person name="Choi J.-G."/>
            <person name="Park H.-J."/>
            <person name="Lee G.-B."/>
            <person name="Lee Y.-G."/>
            <person name="Hong S.-Y."/>
            <person name="Cho K."/>
            <person name="Sohn K.H."/>
        </authorList>
    </citation>
    <scope>NUCLEOTIDE SEQUENCE</scope>
    <source>
        <strain evidence="1">KR_2_A2</strain>
    </source>
</reference>